<dbReference type="PROSITE" id="PS51354">
    <property type="entry name" value="GLUTAREDOXIN_2"/>
    <property type="match status" value="1"/>
</dbReference>
<feature type="domain" description="Glutaredoxin" evidence="1">
    <location>
        <begin position="5"/>
        <end position="59"/>
    </location>
</feature>
<dbReference type="EMBL" id="JBAWSX010000007">
    <property type="protein sequence ID" value="MEI4802395.1"/>
    <property type="molecule type" value="Genomic_DNA"/>
</dbReference>
<protein>
    <submittedName>
        <fullName evidence="2">Glutaredoxin family protein</fullName>
    </submittedName>
</protein>
<dbReference type="RefSeq" id="WP_336472925.1">
    <property type="nucleotide sequence ID" value="NZ_JBAWSX010000007.1"/>
</dbReference>
<evidence type="ECO:0000259" key="1">
    <source>
        <dbReference type="Pfam" id="PF00462"/>
    </source>
</evidence>
<comment type="caution">
    <text evidence="2">The sequence shown here is derived from an EMBL/GenBank/DDBJ whole genome shotgun (WGS) entry which is preliminary data.</text>
</comment>
<accession>A0ABU8FI72</accession>
<evidence type="ECO:0000313" key="3">
    <source>
        <dbReference type="Proteomes" id="UP001372526"/>
    </source>
</evidence>
<dbReference type="InterPro" id="IPR002109">
    <property type="entry name" value="Glutaredoxin"/>
</dbReference>
<organism evidence="2 3">
    <name type="scientific">Bacillus bruguierae</name>
    <dbReference type="NCBI Taxonomy" id="3127667"/>
    <lineage>
        <taxon>Bacteria</taxon>
        <taxon>Bacillati</taxon>
        <taxon>Bacillota</taxon>
        <taxon>Bacilli</taxon>
        <taxon>Bacillales</taxon>
        <taxon>Bacillaceae</taxon>
        <taxon>Bacillus</taxon>
    </lineage>
</organism>
<sequence length="82" mass="9744">MKKTVTVYGNDNCHFCIMLKNWLEKKHIKYAMKDVNQNDVKTEFQTYNAQGIPLIIIKDFETKTEQKIVGFNKEKLEKTFIK</sequence>
<dbReference type="Gene3D" id="3.40.30.10">
    <property type="entry name" value="Glutaredoxin"/>
    <property type="match status" value="1"/>
</dbReference>
<gene>
    <name evidence="2" type="ORF">WAZ07_13895</name>
</gene>
<keyword evidence="3" id="KW-1185">Reference proteome</keyword>
<dbReference type="CDD" id="cd02976">
    <property type="entry name" value="NrdH"/>
    <property type="match status" value="1"/>
</dbReference>
<dbReference type="Proteomes" id="UP001372526">
    <property type="component" value="Unassembled WGS sequence"/>
</dbReference>
<dbReference type="InterPro" id="IPR036249">
    <property type="entry name" value="Thioredoxin-like_sf"/>
</dbReference>
<dbReference type="SUPFAM" id="SSF52833">
    <property type="entry name" value="Thioredoxin-like"/>
    <property type="match status" value="1"/>
</dbReference>
<dbReference type="Pfam" id="PF00462">
    <property type="entry name" value="Glutaredoxin"/>
    <property type="match status" value="1"/>
</dbReference>
<proteinExistence type="predicted"/>
<reference evidence="2 3" key="1">
    <citation type="submission" date="2024-01" db="EMBL/GenBank/DDBJ databases">
        <title>Seven novel Bacillus-like species.</title>
        <authorList>
            <person name="Liu G."/>
        </authorList>
    </citation>
    <scope>NUCLEOTIDE SEQUENCE [LARGE SCALE GENOMIC DNA]</scope>
    <source>
        <strain evidence="2 3">FJAT-51639</strain>
    </source>
</reference>
<name>A0ABU8FI72_9BACI</name>
<evidence type="ECO:0000313" key="2">
    <source>
        <dbReference type="EMBL" id="MEI4802395.1"/>
    </source>
</evidence>